<dbReference type="OrthoDB" id="9801026at2"/>
<dbReference type="STRING" id="335541.Swol_0482"/>
<dbReference type="RefSeq" id="WP_011639925.1">
    <property type="nucleotide sequence ID" value="NC_008346.1"/>
</dbReference>
<dbReference type="InterPro" id="IPR035093">
    <property type="entry name" value="RelE/ParE_toxin_dom_sf"/>
</dbReference>
<dbReference type="Gene3D" id="3.30.2310.20">
    <property type="entry name" value="RelE-like"/>
    <property type="match status" value="1"/>
</dbReference>
<evidence type="ECO:0000313" key="1">
    <source>
        <dbReference type="EMBL" id="ABI67817.1"/>
    </source>
</evidence>
<gene>
    <name evidence="1" type="ordered locus">Swol_0482</name>
</gene>
<dbReference type="KEGG" id="swo:Swol_0482"/>
<evidence type="ECO:0008006" key="3">
    <source>
        <dbReference type="Google" id="ProtNLM"/>
    </source>
</evidence>
<organism evidence="1 2">
    <name type="scientific">Syntrophomonas wolfei subsp. wolfei (strain DSM 2245B / Goettingen)</name>
    <dbReference type="NCBI Taxonomy" id="335541"/>
    <lineage>
        <taxon>Bacteria</taxon>
        <taxon>Bacillati</taxon>
        <taxon>Bacillota</taxon>
        <taxon>Clostridia</taxon>
        <taxon>Eubacteriales</taxon>
        <taxon>Syntrophomonadaceae</taxon>
        <taxon>Syntrophomonas</taxon>
    </lineage>
</organism>
<dbReference type="AlphaFoldDB" id="Q0AZN7"/>
<dbReference type="EMBL" id="CP000448">
    <property type="protein sequence ID" value="ABI67817.1"/>
    <property type="molecule type" value="Genomic_DNA"/>
</dbReference>
<protein>
    <recommendedName>
        <fullName evidence="3">Plasmid maintenance system killer protein</fullName>
    </recommendedName>
</protein>
<dbReference type="eggNOG" id="COG3549">
    <property type="taxonomic scope" value="Bacteria"/>
</dbReference>
<dbReference type="Proteomes" id="UP000001968">
    <property type="component" value="Chromosome"/>
</dbReference>
<reference evidence="2" key="1">
    <citation type="journal article" date="2010" name="Environ. Microbiol.">
        <title>The genome of Syntrophomonas wolfei: new insights into syntrophic metabolism and biohydrogen production.</title>
        <authorList>
            <person name="Sieber J.R."/>
            <person name="Sims D.R."/>
            <person name="Han C."/>
            <person name="Kim E."/>
            <person name="Lykidis A."/>
            <person name="Lapidus A.L."/>
            <person name="McDonnald E."/>
            <person name="Rohlin L."/>
            <person name="Culley D.E."/>
            <person name="Gunsalus R."/>
            <person name="McInerney M.J."/>
        </authorList>
    </citation>
    <scope>NUCLEOTIDE SEQUENCE [LARGE SCALE GENOMIC DNA]</scope>
    <source>
        <strain evidence="2">DSM 2245B / Goettingen</strain>
    </source>
</reference>
<dbReference type="SUPFAM" id="SSF143011">
    <property type="entry name" value="RelE-like"/>
    <property type="match status" value="1"/>
</dbReference>
<name>Q0AZN7_SYNWW</name>
<sequence>MQIEYKSRGIEKVCTNAHEAEKKHGKNMAAKIHQRIDEITAADSVEMLIQYKIGGCHILKGDRKKQYAMVLIQPYRLVFEMKGSEIQIVRVIEIIDYH</sequence>
<proteinExistence type="predicted"/>
<dbReference type="HOGENOM" id="CLU_164011_1_0_9"/>
<accession>Q0AZN7</accession>
<evidence type="ECO:0000313" key="2">
    <source>
        <dbReference type="Proteomes" id="UP000001968"/>
    </source>
</evidence>
<keyword evidence="2" id="KW-1185">Reference proteome</keyword>